<keyword evidence="3" id="KW-1185">Reference proteome</keyword>
<organism evidence="2 3">
    <name type="scientific">Mesorhizobium prunaredense</name>
    <dbReference type="NCBI Taxonomy" id="1631249"/>
    <lineage>
        <taxon>Bacteria</taxon>
        <taxon>Pseudomonadati</taxon>
        <taxon>Pseudomonadota</taxon>
        <taxon>Alphaproteobacteria</taxon>
        <taxon>Hyphomicrobiales</taxon>
        <taxon>Phyllobacteriaceae</taxon>
        <taxon>Mesorhizobium</taxon>
    </lineage>
</organism>
<dbReference type="PANTHER" id="PTHR36437:SF2">
    <property type="entry name" value="GLYOXALASE_BLEOMYCIN RESISTANCE PROTEIN_DIOXYGENASE"/>
    <property type="match status" value="1"/>
</dbReference>
<dbReference type="InterPro" id="IPR029068">
    <property type="entry name" value="Glyas_Bleomycin-R_OHBP_Dase"/>
</dbReference>
<proteinExistence type="predicted"/>
<dbReference type="InterPro" id="IPR037523">
    <property type="entry name" value="VOC_core"/>
</dbReference>
<dbReference type="STRING" id="1631249.BQ8794_140046"/>
<protein>
    <recommendedName>
        <fullName evidence="1">VOC domain-containing protein</fullName>
    </recommendedName>
</protein>
<dbReference type="Proteomes" id="UP000188388">
    <property type="component" value="Unassembled WGS sequence"/>
</dbReference>
<reference evidence="3" key="1">
    <citation type="submission" date="2017-01" db="EMBL/GenBank/DDBJ databases">
        <authorList>
            <person name="Brunel B."/>
        </authorList>
    </citation>
    <scope>NUCLEOTIDE SEQUENCE [LARGE SCALE GENOMIC DNA]</scope>
</reference>
<accession>A0A1R3V1Z0</accession>
<sequence>MFSHVKFAHLPVRDQDRAIAFYRDKVGLKVATDAPYRDGLRWIELAVGESPTHLLFTERPDDTPGETPSAILITPDVGAAYERLTERGVEFTQPPSPAPWEPGATYALFRDSENNIIMLGSH</sequence>
<dbReference type="SUPFAM" id="SSF54593">
    <property type="entry name" value="Glyoxalase/Bleomycin resistance protein/Dihydroxybiphenyl dioxygenase"/>
    <property type="match status" value="1"/>
</dbReference>
<feature type="domain" description="VOC" evidence="1">
    <location>
        <begin position="1"/>
        <end position="122"/>
    </location>
</feature>
<evidence type="ECO:0000259" key="1">
    <source>
        <dbReference type="PROSITE" id="PS51819"/>
    </source>
</evidence>
<name>A0A1R3V1Z0_9HYPH</name>
<evidence type="ECO:0000313" key="3">
    <source>
        <dbReference type="Proteomes" id="UP000188388"/>
    </source>
</evidence>
<gene>
    <name evidence="2" type="ORF">BQ8794_140046</name>
</gene>
<dbReference type="EMBL" id="FTPD01000006">
    <property type="protein sequence ID" value="SIT53901.1"/>
    <property type="molecule type" value="Genomic_DNA"/>
</dbReference>
<dbReference type="Pfam" id="PF00903">
    <property type="entry name" value="Glyoxalase"/>
    <property type="match status" value="1"/>
</dbReference>
<dbReference type="RefSeq" id="WP_077374440.1">
    <property type="nucleotide sequence ID" value="NZ_FTPD01000006.1"/>
</dbReference>
<dbReference type="AlphaFoldDB" id="A0A1R3V1Z0"/>
<dbReference type="InterPro" id="IPR004360">
    <property type="entry name" value="Glyas_Fos-R_dOase_dom"/>
</dbReference>
<dbReference type="PROSITE" id="PS51819">
    <property type="entry name" value="VOC"/>
    <property type="match status" value="1"/>
</dbReference>
<dbReference type="PANTHER" id="PTHR36437">
    <property type="entry name" value="GLYOXALASE/BLEOMYCIN RESISTANCE PROTEIN/DIOXYGENASE"/>
    <property type="match status" value="1"/>
</dbReference>
<dbReference type="Gene3D" id="3.10.180.10">
    <property type="entry name" value="2,3-Dihydroxybiphenyl 1,2-Dioxygenase, domain 1"/>
    <property type="match status" value="1"/>
</dbReference>
<evidence type="ECO:0000313" key="2">
    <source>
        <dbReference type="EMBL" id="SIT53901.1"/>
    </source>
</evidence>